<evidence type="ECO:0000313" key="1">
    <source>
        <dbReference type="EMBL" id="MCI61196.1"/>
    </source>
</evidence>
<sequence>MMDIVTSAVRWAIRLLSAHRRGISALDVEDWDIEPMSVGRKWFPLTVEKKVIRVWSVKSLRG</sequence>
<proteinExistence type="predicted"/>
<dbReference type="Proteomes" id="UP000265520">
    <property type="component" value="Unassembled WGS sequence"/>
</dbReference>
<protein>
    <submittedName>
        <fullName evidence="1">Uncharacterized protein</fullName>
    </submittedName>
</protein>
<dbReference type="AlphaFoldDB" id="A0A392TM35"/>
<keyword evidence="2" id="KW-1185">Reference proteome</keyword>
<name>A0A392TM35_9FABA</name>
<organism evidence="1 2">
    <name type="scientific">Trifolium medium</name>
    <dbReference type="NCBI Taxonomy" id="97028"/>
    <lineage>
        <taxon>Eukaryota</taxon>
        <taxon>Viridiplantae</taxon>
        <taxon>Streptophyta</taxon>
        <taxon>Embryophyta</taxon>
        <taxon>Tracheophyta</taxon>
        <taxon>Spermatophyta</taxon>
        <taxon>Magnoliopsida</taxon>
        <taxon>eudicotyledons</taxon>
        <taxon>Gunneridae</taxon>
        <taxon>Pentapetalae</taxon>
        <taxon>rosids</taxon>
        <taxon>fabids</taxon>
        <taxon>Fabales</taxon>
        <taxon>Fabaceae</taxon>
        <taxon>Papilionoideae</taxon>
        <taxon>50 kb inversion clade</taxon>
        <taxon>NPAAA clade</taxon>
        <taxon>Hologalegina</taxon>
        <taxon>IRL clade</taxon>
        <taxon>Trifolieae</taxon>
        <taxon>Trifolium</taxon>
    </lineage>
</organism>
<dbReference type="EMBL" id="LXQA010595203">
    <property type="protein sequence ID" value="MCI61196.1"/>
    <property type="molecule type" value="Genomic_DNA"/>
</dbReference>
<accession>A0A392TM35</accession>
<evidence type="ECO:0000313" key="2">
    <source>
        <dbReference type="Proteomes" id="UP000265520"/>
    </source>
</evidence>
<reference evidence="1 2" key="1">
    <citation type="journal article" date="2018" name="Front. Plant Sci.">
        <title>Red Clover (Trifolium pratense) and Zigzag Clover (T. medium) - A Picture of Genomic Similarities and Differences.</title>
        <authorList>
            <person name="Dluhosova J."/>
            <person name="Istvanek J."/>
            <person name="Nedelnik J."/>
            <person name="Repkova J."/>
        </authorList>
    </citation>
    <scope>NUCLEOTIDE SEQUENCE [LARGE SCALE GENOMIC DNA]</scope>
    <source>
        <strain evidence="2">cv. 10/8</strain>
        <tissue evidence="1">Leaf</tissue>
    </source>
</reference>
<comment type="caution">
    <text evidence="1">The sequence shown here is derived from an EMBL/GenBank/DDBJ whole genome shotgun (WGS) entry which is preliminary data.</text>
</comment>